<evidence type="ECO:0000256" key="6">
    <source>
        <dbReference type="ARBA" id="ARBA00052755"/>
    </source>
</evidence>
<evidence type="ECO:0000256" key="8">
    <source>
        <dbReference type="PIRNR" id="PIRNR006615"/>
    </source>
</evidence>
<dbReference type="RefSeq" id="WP_188382812.1">
    <property type="nucleotide sequence ID" value="NZ_BMEY01000001.1"/>
</dbReference>
<dbReference type="EC" id="3.4.17.19" evidence="8"/>
<dbReference type="Gene3D" id="1.10.1370.30">
    <property type="match status" value="1"/>
</dbReference>
<keyword evidence="9" id="KW-0862">Zinc</keyword>
<dbReference type="CDD" id="cd06460">
    <property type="entry name" value="M32_Taq"/>
    <property type="match status" value="1"/>
</dbReference>
<evidence type="ECO:0000256" key="5">
    <source>
        <dbReference type="ARBA" id="ARBA00023049"/>
    </source>
</evidence>
<dbReference type="PROSITE" id="PS52034">
    <property type="entry name" value="PEPTIDASE_M32"/>
    <property type="match status" value="1"/>
</dbReference>
<dbReference type="GO" id="GO:0008270">
    <property type="term" value="F:zinc ion binding"/>
    <property type="evidence" value="ECO:0007669"/>
    <property type="project" value="UniProtKB-ARBA"/>
</dbReference>
<keyword evidence="1 8" id="KW-0121">Carboxypeptidase</keyword>
<dbReference type="Pfam" id="PF02074">
    <property type="entry name" value="Peptidase_M32"/>
    <property type="match status" value="1"/>
</dbReference>
<dbReference type="Proteomes" id="UP000613512">
    <property type="component" value="Unassembled WGS sequence"/>
</dbReference>
<feature type="binding site" evidence="9">
    <location>
        <position position="264"/>
    </location>
    <ligand>
        <name>Zn(2+)</name>
        <dbReference type="ChEBI" id="CHEBI:29105"/>
        <note>catalytic</note>
    </ligand>
</feature>
<keyword evidence="12" id="KW-1185">Reference proteome</keyword>
<comment type="cofactor">
    <cofactor evidence="9">
        <name>Zn(2+)</name>
        <dbReference type="ChEBI" id="CHEBI:29105"/>
    </cofactor>
    <text evidence="9">Binds 1 zinc ion per subunit.</text>
</comment>
<dbReference type="PIRSF" id="PIRSF006615">
    <property type="entry name" value="Zn_crbxpep_Taq"/>
    <property type="match status" value="1"/>
</dbReference>
<evidence type="ECO:0000256" key="10">
    <source>
        <dbReference type="PIRSR" id="PIRSR006615-2"/>
    </source>
</evidence>
<name>A0A916RMF3_9BACI</name>
<dbReference type="GO" id="GO:0006508">
    <property type="term" value="P:proteolysis"/>
    <property type="evidence" value="ECO:0007669"/>
    <property type="project" value="UniProtKB-UniRule"/>
</dbReference>
<comment type="catalytic activity">
    <reaction evidence="6 8">
        <text>Release of a C-terminal amino acid with broad specificity, except for -Pro.</text>
        <dbReference type="EC" id="3.4.17.19"/>
    </reaction>
</comment>
<evidence type="ECO:0000313" key="11">
    <source>
        <dbReference type="EMBL" id="GGA61609.1"/>
    </source>
</evidence>
<feature type="binding site" evidence="9">
    <location>
        <position position="294"/>
    </location>
    <ligand>
        <name>Zn(2+)</name>
        <dbReference type="ChEBI" id="CHEBI:29105"/>
        <note>catalytic</note>
    </ligand>
</feature>
<keyword evidence="5 8" id="KW-0482">Metalloprotease</keyword>
<proteinExistence type="inferred from homology"/>
<dbReference type="AlphaFoldDB" id="A0A916RMF3"/>
<evidence type="ECO:0000256" key="4">
    <source>
        <dbReference type="ARBA" id="ARBA00022801"/>
    </source>
</evidence>
<keyword evidence="4 8" id="KW-0378">Hydrolase</keyword>
<evidence type="ECO:0000313" key="12">
    <source>
        <dbReference type="Proteomes" id="UP000613512"/>
    </source>
</evidence>
<accession>A0A916RMF3</accession>
<organism evidence="11 12">
    <name type="scientific">Ornithinibacillus halotolerans</name>
    <dbReference type="NCBI Taxonomy" id="1274357"/>
    <lineage>
        <taxon>Bacteria</taxon>
        <taxon>Bacillati</taxon>
        <taxon>Bacillota</taxon>
        <taxon>Bacilli</taxon>
        <taxon>Bacillales</taxon>
        <taxon>Bacillaceae</taxon>
        <taxon>Ornithinibacillus</taxon>
    </lineage>
</organism>
<evidence type="ECO:0000256" key="1">
    <source>
        <dbReference type="ARBA" id="ARBA00022645"/>
    </source>
</evidence>
<dbReference type="PANTHER" id="PTHR34217">
    <property type="entry name" value="METAL-DEPENDENT CARBOXYPEPTIDASE"/>
    <property type="match status" value="1"/>
</dbReference>
<protein>
    <recommendedName>
        <fullName evidence="8">Metal-dependent carboxypeptidase</fullName>
        <ecNumber evidence="8">3.4.17.19</ecNumber>
    </recommendedName>
</protein>
<reference evidence="11" key="1">
    <citation type="journal article" date="2014" name="Int. J. Syst. Evol. Microbiol.">
        <title>Complete genome sequence of Corynebacterium casei LMG S-19264T (=DSM 44701T), isolated from a smear-ripened cheese.</title>
        <authorList>
            <consortium name="US DOE Joint Genome Institute (JGI-PGF)"/>
            <person name="Walter F."/>
            <person name="Albersmeier A."/>
            <person name="Kalinowski J."/>
            <person name="Ruckert C."/>
        </authorList>
    </citation>
    <scope>NUCLEOTIDE SEQUENCE</scope>
    <source>
        <strain evidence="11">CGMCC 1.12408</strain>
    </source>
</reference>
<dbReference type="InterPro" id="IPR001333">
    <property type="entry name" value="Peptidase_M32_Taq"/>
</dbReference>
<feature type="binding site" evidence="9">
    <location>
        <position position="268"/>
    </location>
    <ligand>
        <name>Zn(2+)</name>
        <dbReference type="ChEBI" id="CHEBI:29105"/>
        <note>catalytic</note>
    </ligand>
</feature>
<dbReference type="FunFam" id="1.10.1370.30:FF:000003">
    <property type="entry name" value="Thermostable carboxypeptidase 1"/>
    <property type="match status" value="1"/>
</dbReference>
<comment type="caution">
    <text evidence="11">The sequence shown here is derived from an EMBL/GenBank/DDBJ whole genome shotgun (WGS) entry which is preliminary data.</text>
</comment>
<dbReference type="PRINTS" id="PR00998">
    <property type="entry name" value="CRBOXYPTASET"/>
</dbReference>
<evidence type="ECO:0000256" key="3">
    <source>
        <dbReference type="ARBA" id="ARBA00022723"/>
    </source>
</evidence>
<evidence type="ECO:0000256" key="9">
    <source>
        <dbReference type="PIRSR" id="PIRSR006615-1"/>
    </source>
</evidence>
<feature type="active site" description="Proton donor/acceptor" evidence="10">
    <location>
        <position position="265"/>
    </location>
</feature>
<comment type="similarity">
    <text evidence="7 8">Belongs to the peptidase M32 family.</text>
</comment>
<keyword evidence="2 8" id="KW-0645">Protease</keyword>
<dbReference type="GO" id="GO:0004181">
    <property type="term" value="F:metallocarboxypeptidase activity"/>
    <property type="evidence" value="ECO:0007669"/>
    <property type="project" value="UniProtKB-UniRule"/>
</dbReference>
<evidence type="ECO:0000256" key="2">
    <source>
        <dbReference type="ARBA" id="ARBA00022670"/>
    </source>
</evidence>
<evidence type="ECO:0000256" key="7">
    <source>
        <dbReference type="ARBA" id="ARBA00061580"/>
    </source>
</evidence>
<dbReference type="EMBL" id="BMEY01000001">
    <property type="protein sequence ID" value="GGA61609.1"/>
    <property type="molecule type" value="Genomic_DNA"/>
</dbReference>
<keyword evidence="3 8" id="KW-0479">Metal-binding</keyword>
<reference evidence="11" key="2">
    <citation type="submission" date="2020-09" db="EMBL/GenBank/DDBJ databases">
        <authorList>
            <person name="Sun Q."/>
            <person name="Zhou Y."/>
        </authorList>
    </citation>
    <scope>NUCLEOTIDE SEQUENCE</scope>
    <source>
        <strain evidence="11">CGMCC 1.12408</strain>
    </source>
</reference>
<comment type="function">
    <text evidence="8">Broad specificity carboxypetidase that releases amino acids sequentially from the C-terminus, including neutral, aromatic, polar and basic residues.</text>
</comment>
<gene>
    <name evidence="11" type="ORF">GCM10008025_01970</name>
</gene>
<sequence>MGNIKEMEDAFLEYLNEQNALREAITLIHWDLRTNIPKKGVEQRSEVVGYLSQKLHQMQVSDQMKHFIDELNGKTENEIIQKSVEECLETYEKNRKIPEAEYKEFVMLQSKSEAVWQEAREKADFSLFQPYLEKLVDFNKKFANYWGYEENIYDALLNNYEPGVTVKTLDDVFPKVRQALTDLLQKIQQSQVKPSTDLLQTTFPKKDQEALSIEVIKRMGYDFDAGRLDDTIHPFEITINLNDVRITTRYDEEDFRTAVFGIIHEAGHALYEQNINKDLEGTPLATGTSMGIHESQSLFWENFLGRNKEFWESHFELFKEHAPSYFNEVDLKDFYHAVNVVQPSLIRIEADELTYPLHIMVRYELEKALINGEIEVKDLPQLWNEKMEQYLGVKPSNDREGVLQDIHWAGGDFGYFPSYALGYMYAAQFNNKLRETVDVDEVIRSGDFSAIREWFTNHIHQYGKMKKPLEIIKDVTGEGLNPDYLIQYLTEKYKDIYKF</sequence>
<dbReference type="SUPFAM" id="SSF55486">
    <property type="entry name" value="Metalloproteases ('zincins'), catalytic domain"/>
    <property type="match status" value="1"/>
</dbReference>
<dbReference type="PANTHER" id="PTHR34217:SF1">
    <property type="entry name" value="CARBOXYPEPTIDASE 1"/>
    <property type="match status" value="1"/>
</dbReference>